<dbReference type="InterPro" id="IPR006311">
    <property type="entry name" value="TAT_signal"/>
</dbReference>
<name>A0A6M4GRR2_9PROT</name>
<evidence type="ECO:0000259" key="4">
    <source>
        <dbReference type="Pfam" id="PF00496"/>
    </source>
</evidence>
<dbReference type="PANTHER" id="PTHR30290:SF65">
    <property type="entry name" value="MONOACYL PHOSPHATIDYLINOSITOL TETRAMANNOSIDE-BINDING PROTEIN LPQW-RELATED"/>
    <property type="match status" value="1"/>
</dbReference>
<feature type="domain" description="Solute-binding protein family 5" evidence="4">
    <location>
        <begin position="111"/>
        <end position="505"/>
    </location>
</feature>
<evidence type="ECO:0000313" key="6">
    <source>
        <dbReference type="Proteomes" id="UP000501534"/>
    </source>
</evidence>
<dbReference type="FunFam" id="3.40.190.10:FF:000251">
    <property type="entry name" value="Peptide ABC transporter substrate-binding protein"/>
    <property type="match status" value="1"/>
</dbReference>
<dbReference type="PROSITE" id="PS51318">
    <property type="entry name" value="TAT"/>
    <property type="match status" value="1"/>
</dbReference>
<accession>A0A6M4GRR2</accession>
<dbReference type="PIRSF" id="PIRSF002741">
    <property type="entry name" value="MppA"/>
    <property type="match status" value="1"/>
</dbReference>
<keyword evidence="3" id="KW-0732">Signal</keyword>
<keyword evidence="2" id="KW-0813">Transport</keyword>
<dbReference type="FunFam" id="3.10.105.10:FF:000006">
    <property type="entry name" value="Peptide ABC transporter substrate-binding protein"/>
    <property type="match status" value="1"/>
</dbReference>
<dbReference type="KEGG" id="uru:DSM104443_01081"/>
<dbReference type="GO" id="GO:0030288">
    <property type="term" value="C:outer membrane-bounded periplasmic space"/>
    <property type="evidence" value="ECO:0007669"/>
    <property type="project" value="UniProtKB-ARBA"/>
</dbReference>
<comment type="similarity">
    <text evidence="1">Belongs to the bacterial solute-binding protein 5 family.</text>
</comment>
<dbReference type="Gene3D" id="3.10.105.10">
    <property type="entry name" value="Dipeptide-binding Protein, Domain 3"/>
    <property type="match status" value="1"/>
</dbReference>
<dbReference type="PANTHER" id="PTHR30290">
    <property type="entry name" value="PERIPLASMIC BINDING COMPONENT OF ABC TRANSPORTER"/>
    <property type="match status" value="1"/>
</dbReference>
<dbReference type="InterPro" id="IPR030678">
    <property type="entry name" value="Peptide/Ni-bd"/>
</dbReference>
<dbReference type="Proteomes" id="UP000501534">
    <property type="component" value="Chromosome"/>
</dbReference>
<evidence type="ECO:0000256" key="2">
    <source>
        <dbReference type="ARBA" id="ARBA00022448"/>
    </source>
</evidence>
<protein>
    <submittedName>
        <fullName evidence="5">Oligopeptide-binding protein AppA</fullName>
    </submittedName>
</protein>
<organism evidence="5 6">
    <name type="scientific">Usitatibacter rugosus</name>
    <dbReference type="NCBI Taxonomy" id="2732067"/>
    <lineage>
        <taxon>Bacteria</taxon>
        <taxon>Pseudomonadati</taxon>
        <taxon>Pseudomonadota</taxon>
        <taxon>Betaproteobacteria</taxon>
        <taxon>Nitrosomonadales</taxon>
        <taxon>Usitatibacteraceae</taxon>
        <taxon>Usitatibacter</taxon>
    </lineage>
</organism>
<dbReference type="InterPro" id="IPR039424">
    <property type="entry name" value="SBP_5"/>
</dbReference>
<sequence>MNELELRGLIEDVRTGNVSRRSFVQMMVGLGLTAPIATQMLLHSGIAQAQTPAFQYKPTKRGGGGTLKLLWWQGPTLLNPHFATGTKDQDGSRLFHEPLAAWDNDGNLIPILAAEIPSLENGAVSKDGKSVVWKIKKGVQWHDGAPLTADDLIFNWEYAADPATAAVSISTYRDCKVDKIDAHTVKVTFNKPTPFWADPFVGRRGCLIPKHLYNDYRGAKSRDAPSNLKPVGTGPYKFVDFKPGDSVRGVINPNYHENNRPFFDAFELKGGGDAVSAARAVLQTGEYDYAWNTQVEDDILKKLEQGGKGRVNLVLTSGIEMLQMQCSDPWNEVDGERASVKSKHPILTEPAVRSAMNLLVDRGSIQEHIYGRAGIATRNFINNPPRYKSANTTWEFNIDKANALLEGAGWKKGSDGIRAKDGKKLKFVFTTSINSPRQKCQQIIKQACQKAGMDIELKAVVASVYFSSDVANPDTYTKFFADLQMYNTNMSEPDPELFMTQWVSWDVAQKSNKWLGRNQSRWVNADFDKLYKTAESELDPVKRAAMFIRMNDMLIENCAVIPIVNRPQVSAHVTKLKPHISGWDNQTALLKDWYREA</sequence>
<evidence type="ECO:0000313" key="5">
    <source>
        <dbReference type="EMBL" id="QJR10030.1"/>
    </source>
</evidence>
<reference evidence="5 6" key="1">
    <citation type="submission" date="2020-04" db="EMBL/GenBank/DDBJ databases">
        <title>Usitatibacter rugosus gen. nov., sp. nov. and Usitatibacter palustris sp. nov., novel members of Usitatibacteraceae fam. nov. within the order Nitrosomonadales isolated from soil.</title>
        <authorList>
            <person name="Huber K.J."/>
            <person name="Neumann-Schaal M."/>
            <person name="Geppert A."/>
            <person name="Luckner M."/>
            <person name="Wanner G."/>
            <person name="Overmann J."/>
        </authorList>
    </citation>
    <scope>NUCLEOTIDE SEQUENCE [LARGE SCALE GENOMIC DNA]</scope>
    <source>
        <strain evidence="5 6">0125_3</strain>
    </source>
</reference>
<dbReference type="EMBL" id="CP053069">
    <property type="protein sequence ID" value="QJR10030.1"/>
    <property type="molecule type" value="Genomic_DNA"/>
</dbReference>
<dbReference type="Gene3D" id="3.40.190.10">
    <property type="entry name" value="Periplasmic binding protein-like II"/>
    <property type="match status" value="1"/>
</dbReference>
<dbReference type="InterPro" id="IPR000914">
    <property type="entry name" value="SBP_5_dom"/>
</dbReference>
<dbReference type="AlphaFoldDB" id="A0A6M4GRR2"/>
<gene>
    <name evidence="5" type="primary">appA_1</name>
    <name evidence="5" type="ORF">DSM104443_01081</name>
</gene>
<dbReference type="Pfam" id="PF00496">
    <property type="entry name" value="SBP_bac_5"/>
    <property type="match status" value="1"/>
</dbReference>
<proteinExistence type="inferred from homology"/>
<evidence type="ECO:0000256" key="3">
    <source>
        <dbReference type="ARBA" id="ARBA00022729"/>
    </source>
</evidence>
<dbReference type="GO" id="GO:0043190">
    <property type="term" value="C:ATP-binding cassette (ABC) transporter complex"/>
    <property type="evidence" value="ECO:0007669"/>
    <property type="project" value="InterPro"/>
</dbReference>
<dbReference type="GO" id="GO:1904680">
    <property type="term" value="F:peptide transmembrane transporter activity"/>
    <property type="evidence" value="ECO:0007669"/>
    <property type="project" value="TreeGrafter"/>
</dbReference>
<dbReference type="SUPFAM" id="SSF53850">
    <property type="entry name" value="Periplasmic binding protein-like II"/>
    <property type="match status" value="1"/>
</dbReference>
<dbReference type="RefSeq" id="WP_171090230.1">
    <property type="nucleotide sequence ID" value="NZ_CP053069.1"/>
</dbReference>
<dbReference type="CDD" id="cd08513">
    <property type="entry name" value="PBP2_thermophilic_Hb8_like"/>
    <property type="match status" value="1"/>
</dbReference>
<dbReference type="GO" id="GO:0015833">
    <property type="term" value="P:peptide transport"/>
    <property type="evidence" value="ECO:0007669"/>
    <property type="project" value="TreeGrafter"/>
</dbReference>
<keyword evidence="6" id="KW-1185">Reference proteome</keyword>
<evidence type="ECO:0000256" key="1">
    <source>
        <dbReference type="ARBA" id="ARBA00005695"/>
    </source>
</evidence>